<organism evidence="2 3">
    <name type="scientific">Chitinilyticum piscinae</name>
    <dbReference type="NCBI Taxonomy" id="2866724"/>
    <lineage>
        <taxon>Bacteria</taxon>
        <taxon>Pseudomonadati</taxon>
        <taxon>Pseudomonadota</taxon>
        <taxon>Betaproteobacteria</taxon>
        <taxon>Neisseriales</taxon>
        <taxon>Chitinibacteraceae</taxon>
        <taxon>Chitinilyticum</taxon>
    </lineage>
</organism>
<proteinExistence type="predicted"/>
<sequence>MNWRPLANCKKKSFGRGVVFRFPAKAPFEKIVDFMIIEEHDSPTFYKLICSSGHHAGQTELVFPAEAKHETGAVSVAWLKKNWQTWIYPECEVEAVSYVDCYPPGHDVKPN</sequence>
<protein>
    <recommendedName>
        <fullName evidence="1">Immunity protein 45 domain-containing protein</fullName>
    </recommendedName>
</protein>
<dbReference type="Proteomes" id="UP000604481">
    <property type="component" value="Unassembled WGS sequence"/>
</dbReference>
<reference evidence="2 3" key="1">
    <citation type="submission" date="2020-10" db="EMBL/GenBank/DDBJ databases">
        <title>The genome sequence of Chitinilyticum litopenaei 4Y14.</title>
        <authorList>
            <person name="Liu Y."/>
        </authorList>
    </citation>
    <scope>NUCLEOTIDE SEQUENCE [LARGE SCALE GENOMIC DNA]</scope>
    <source>
        <strain evidence="2 3">4Y14</strain>
    </source>
</reference>
<dbReference type="InterPro" id="IPR029077">
    <property type="entry name" value="Imm45"/>
</dbReference>
<evidence type="ECO:0000259" key="1">
    <source>
        <dbReference type="Pfam" id="PF15572"/>
    </source>
</evidence>
<dbReference type="EMBL" id="JADFUA010000002">
    <property type="protein sequence ID" value="MBE9608743.1"/>
    <property type="molecule type" value="Genomic_DNA"/>
</dbReference>
<accession>A0A8J7K7Y1</accession>
<dbReference type="RefSeq" id="WP_194115270.1">
    <property type="nucleotide sequence ID" value="NZ_JADFUA010000002.1"/>
</dbReference>
<feature type="domain" description="Immunity protein 45" evidence="1">
    <location>
        <begin position="9"/>
        <end position="96"/>
    </location>
</feature>
<dbReference type="Pfam" id="PF15572">
    <property type="entry name" value="Imm45"/>
    <property type="match status" value="1"/>
</dbReference>
<gene>
    <name evidence="2" type="ORF">INR99_05205</name>
</gene>
<evidence type="ECO:0000313" key="3">
    <source>
        <dbReference type="Proteomes" id="UP000604481"/>
    </source>
</evidence>
<comment type="caution">
    <text evidence="2">The sequence shown here is derived from an EMBL/GenBank/DDBJ whole genome shotgun (WGS) entry which is preliminary data.</text>
</comment>
<dbReference type="AlphaFoldDB" id="A0A8J7K7Y1"/>
<name>A0A8J7K7Y1_9NEIS</name>
<keyword evidence="3" id="KW-1185">Reference proteome</keyword>
<evidence type="ECO:0000313" key="2">
    <source>
        <dbReference type="EMBL" id="MBE9608743.1"/>
    </source>
</evidence>